<sequence length="257" mass="28418">MKGLVTSLFDVQSLPKNYVLPPERRLGEVRFSPGKSNNIPVLDLEGHDRNEIIQQITKASQEFGFFQVRPPGHHAGVSQSMSFFLHNNAAVAALAAQAAGAKKVLIVDWVALTGNFKEAKPLLGDESDDHLSMLCTTITEVDETILHVATRARQVGFVEEIIKLMEPEDLKLQDRNGNTAFCFATAAGSIEIVKLMLDKNLDLLTLRGADNKVPLYMVALFGRTEMANFLYDGTESQLTDQDEDGLFFTIDMATLFK</sequence>
<dbReference type="Gene3D" id="1.25.40.20">
    <property type="entry name" value="Ankyrin repeat-containing domain"/>
    <property type="match status" value="1"/>
</dbReference>
<evidence type="ECO:0000313" key="4">
    <source>
        <dbReference type="EMBL" id="KAK0607052.1"/>
    </source>
</evidence>
<evidence type="ECO:0000256" key="2">
    <source>
        <dbReference type="ARBA" id="ARBA00022853"/>
    </source>
</evidence>
<keyword evidence="1" id="KW-0678">Repressor</keyword>
<gene>
    <name evidence="4" type="ORF">LWI29_008463</name>
</gene>
<dbReference type="SMART" id="SM00248">
    <property type="entry name" value="ANK"/>
    <property type="match status" value="3"/>
</dbReference>
<dbReference type="Gene3D" id="3.40.800.20">
    <property type="entry name" value="Histone deacetylase domain"/>
    <property type="match status" value="1"/>
</dbReference>
<protein>
    <recommendedName>
        <fullName evidence="3">Histone deacetylase domain-containing protein</fullName>
    </recommendedName>
</protein>
<dbReference type="Pfam" id="PF12796">
    <property type="entry name" value="Ank_2"/>
    <property type="match status" value="1"/>
</dbReference>
<dbReference type="InterPro" id="IPR023801">
    <property type="entry name" value="His_deacetylse_dom"/>
</dbReference>
<dbReference type="AlphaFoldDB" id="A0AA39TJN0"/>
<keyword evidence="2" id="KW-0156">Chromatin regulator</keyword>
<feature type="domain" description="Histone deacetylase" evidence="3">
    <location>
        <begin position="53"/>
        <end position="109"/>
    </location>
</feature>
<evidence type="ECO:0000259" key="3">
    <source>
        <dbReference type="Pfam" id="PF00850"/>
    </source>
</evidence>
<dbReference type="SUPFAM" id="SSF48403">
    <property type="entry name" value="Ankyrin repeat"/>
    <property type="match status" value="1"/>
</dbReference>
<reference evidence="4" key="1">
    <citation type="journal article" date="2022" name="Plant J.">
        <title>Strategies of tolerance reflected in two North American maple genomes.</title>
        <authorList>
            <person name="McEvoy S.L."/>
            <person name="Sezen U.U."/>
            <person name="Trouern-Trend A."/>
            <person name="McMahon S.M."/>
            <person name="Schaberg P.G."/>
            <person name="Yang J."/>
            <person name="Wegrzyn J.L."/>
            <person name="Swenson N.G."/>
        </authorList>
    </citation>
    <scope>NUCLEOTIDE SEQUENCE</scope>
    <source>
        <strain evidence="4">NS2018</strain>
    </source>
</reference>
<reference evidence="4" key="2">
    <citation type="submission" date="2023-06" db="EMBL/GenBank/DDBJ databases">
        <authorList>
            <person name="Swenson N.G."/>
            <person name="Wegrzyn J.L."/>
            <person name="Mcevoy S.L."/>
        </authorList>
    </citation>
    <scope>NUCLEOTIDE SEQUENCE</scope>
    <source>
        <strain evidence="4">NS2018</strain>
        <tissue evidence="4">Leaf</tissue>
    </source>
</reference>
<dbReference type="SUPFAM" id="SSF51197">
    <property type="entry name" value="Clavaminate synthase-like"/>
    <property type="match status" value="1"/>
</dbReference>
<dbReference type="Pfam" id="PF00850">
    <property type="entry name" value="Hist_deacetyl"/>
    <property type="match status" value="1"/>
</dbReference>
<evidence type="ECO:0000256" key="1">
    <source>
        <dbReference type="ARBA" id="ARBA00022491"/>
    </source>
</evidence>
<dbReference type="EMBL" id="JAUESC010000001">
    <property type="protein sequence ID" value="KAK0607052.1"/>
    <property type="molecule type" value="Genomic_DNA"/>
</dbReference>
<keyword evidence="5" id="KW-1185">Reference proteome</keyword>
<dbReference type="InterPro" id="IPR023696">
    <property type="entry name" value="Ureohydrolase_dom_sf"/>
</dbReference>
<dbReference type="SUPFAM" id="SSF52768">
    <property type="entry name" value="Arginase/deacetylase"/>
    <property type="match status" value="1"/>
</dbReference>
<comment type="caution">
    <text evidence="4">The sequence shown here is derived from an EMBL/GenBank/DDBJ whole genome shotgun (WGS) entry which is preliminary data.</text>
</comment>
<dbReference type="InterPro" id="IPR037138">
    <property type="entry name" value="His_deacetylse_dom_sf"/>
</dbReference>
<proteinExistence type="predicted"/>
<dbReference type="Proteomes" id="UP001168877">
    <property type="component" value="Unassembled WGS sequence"/>
</dbReference>
<evidence type="ECO:0000313" key="5">
    <source>
        <dbReference type="Proteomes" id="UP001168877"/>
    </source>
</evidence>
<dbReference type="InterPro" id="IPR002110">
    <property type="entry name" value="Ankyrin_rpt"/>
</dbReference>
<organism evidence="4 5">
    <name type="scientific">Acer saccharum</name>
    <name type="common">Sugar maple</name>
    <dbReference type="NCBI Taxonomy" id="4024"/>
    <lineage>
        <taxon>Eukaryota</taxon>
        <taxon>Viridiplantae</taxon>
        <taxon>Streptophyta</taxon>
        <taxon>Embryophyta</taxon>
        <taxon>Tracheophyta</taxon>
        <taxon>Spermatophyta</taxon>
        <taxon>Magnoliopsida</taxon>
        <taxon>eudicotyledons</taxon>
        <taxon>Gunneridae</taxon>
        <taxon>Pentapetalae</taxon>
        <taxon>rosids</taxon>
        <taxon>malvids</taxon>
        <taxon>Sapindales</taxon>
        <taxon>Sapindaceae</taxon>
        <taxon>Hippocastanoideae</taxon>
        <taxon>Acereae</taxon>
        <taxon>Acer</taxon>
    </lineage>
</organism>
<dbReference type="PANTHER" id="PTHR24121:SF16">
    <property type="entry name" value="NON-SPECIFIC SERINE_THREONINE PROTEIN KINASE"/>
    <property type="match status" value="1"/>
</dbReference>
<dbReference type="GO" id="GO:0006325">
    <property type="term" value="P:chromatin organization"/>
    <property type="evidence" value="ECO:0007669"/>
    <property type="project" value="UniProtKB-KW"/>
</dbReference>
<dbReference type="InterPro" id="IPR036770">
    <property type="entry name" value="Ankyrin_rpt-contain_sf"/>
</dbReference>
<accession>A0AA39TJN0</accession>
<name>A0AA39TJN0_ACESA</name>
<dbReference type="PANTHER" id="PTHR24121">
    <property type="entry name" value="NO MECHANORECEPTOR POTENTIAL C, ISOFORM D-RELATED"/>
    <property type="match status" value="1"/>
</dbReference>